<dbReference type="PANTHER" id="PTHR11986:SF18">
    <property type="entry name" value="ORNITHINE AMINOTRANSFERASE, MITOCHONDRIAL"/>
    <property type="match status" value="1"/>
</dbReference>
<evidence type="ECO:0000256" key="2">
    <source>
        <dbReference type="ARBA" id="ARBA00008954"/>
    </source>
</evidence>
<dbReference type="Pfam" id="PF00202">
    <property type="entry name" value="Aminotran_3"/>
    <property type="match status" value="1"/>
</dbReference>
<protein>
    <recommendedName>
        <fullName evidence="5">Ornithine aminotransferase</fullName>
        <ecNumber evidence="5">2.6.1.13</ecNumber>
    </recommendedName>
</protein>
<dbReference type="AlphaFoldDB" id="A0AAD4KK29"/>
<dbReference type="EC" id="2.6.1.13" evidence="5"/>
<comment type="pathway">
    <text evidence="5">Amino-acid biosynthesis; L-proline biosynthesis; L-glutamate 5-semialdehyde from L-ornithine: step 1/1.</text>
</comment>
<dbReference type="EMBL" id="JAJTJA010000010">
    <property type="protein sequence ID" value="KAH8693056.1"/>
    <property type="molecule type" value="Genomic_DNA"/>
</dbReference>
<comment type="similarity">
    <text evidence="2 4">Belongs to the class-III pyridoxal-phosphate-dependent aminotransferase family.</text>
</comment>
<dbReference type="PANTHER" id="PTHR11986">
    <property type="entry name" value="AMINOTRANSFERASE CLASS III"/>
    <property type="match status" value="1"/>
</dbReference>
<dbReference type="RefSeq" id="XP_046068929.1">
    <property type="nucleotide sequence ID" value="XM_046221455.1"/>
</dbReference>
<evidence type="ECO:0000256" key="5">
    <source>
        <dbReference type="RuleBase" id="RU365036"/>
    </source>
</evidence>
<accession>A0AAD4KK29</accession>
<organism evidence="6 7">
    <name type="scientific">Talaromyces proteolyticus</name>
    <dbReference type="NCBI Taxonomy" id="1131652"/>
    <lineage>
        <taxon>Eukaryota</taxon>
        <taxon>Fungi</taxon>
        <taxon>Dikarya</taxon>
        <taxon>Ascomycota</taxon>
        <taxon>Pezizomycotina</taxon>
        <taxon>Eurotiomycetes</taxon>
        <taxon>Eurotiomycetidae</taxon>
        <taxon>Eurotiales</taxon>
        <taxon>Trichocomaceae</taxon>
        <taxon>Talaromyces</taxon>
        <taxon>Talaromyces sect. Bacilispori</taxon>
    </lineage>
</organism>
<dbReference type="GO" id="GO:0010121">
    <property type="term" value="P:L-arginine catabolic process to proline via ornithine"/>
    <property type="evidence" value="ECO:0007669"/>
    <property type="project" value="TreeGrafter"/>
</dbReference>
<gene>
    <name evidence="6" type="ORF">BGW36DRAFT_436902</name>
</gene>
<dbReference type="SUPFAM" id="SSF53383">
    <property type="entry name" value="PLP-dependent transferases"/>
    <property type="match status" value="1"/>
</dbReference>
<dbReference type="GO" id="GO:0042802">
    <property type="term" value="F:identical protein binding"/>
    <property type="evidence" value="ECO:0007669"/>
    <property type="project" value="TreeGrafter"/>
</dbReference>
<dbReference type="InterPro" id="IPR050103">
    <property type="entry name" value="Class-III_PLP-dep_AT"/>
</dbReference>
<dbReference type="GO" id="GO:0030170">
    <property type="term" value="F:pyridoxal phosphate binding"/>
    <property type="evidence" value="ECO:0007669"/>
    <property type="project" value="InterPro"/>
</dbReference>
<comment type="cofactor">
    <cofactor evidence="1 5">
        <name>pyridoxal 5'-phosphate</name>
        <dbReference type="ChEBI" id="CHEBI:597326"/>
    </cofactor>
</comment>
<dbReference type="GO" id="GO:0005737">
    <property type="term" value="C:cytoplasm"/>
    <property type="evidence" value="ECO:0007669"/>
    <property type="project" value="TreeGrafter"/>
</dbReference>
<dbReference type="InterPro" id="IPR015424">
    <property type="entry name" value="PyrdxlP-dep_Trfase"/>
</dbReference>
<reference evidence="6" key="1">
    <citation type="submission" date="2021-12" db="EMBL/GenBank/DDBJ databases">
        <title>Convergent genome expansion in fungi linked to evolution of root-endophyte symbiosis.</title>
        <authorList>
            <consortium name="DOE Joint Genome Institute"/>
            <person name="Ke Y.-H."/>
            <person name="Bonito G."/>
            <person name="Liao H.-L."/>
            <person name="Looney B."/>
            <person name="Rojas-Flechas A."/>
            <person name="Nash J."/>
            <person name="Hameed K."/>
            <person name="Schadt C."/>
            <person name="Martin F."/>
            <person name="Crous P.W."/>
            <person name="Miettinen O."/>
            <person name="Magnuson J.K."/>
            <person name="Labbe J."/>
            <person name="Jacobson D."/>
            <person name="Doktycz M.J."/>
            <person name="Veneault-Fourrey C."/>
            <person name="Kuo A."/>
            <person name="Mondo S."/>
            <person name="Calhoun S."/>
            <person name="Riley R."/>
            <person name="Ohm R."/>
            <person name="LaButti K."/>
            <person name="Andreopoulos B."/>
            <person name="Pangilinan J."/>
            <person name="Nolan M."/>
            <person name="Tritt A."/>
            <person name="Clum A."/>
            <person name="Lipzen A."/>
            <person name="Daum C."/>
            <person name="Barry K."/>
            <person name="Grigoriev I.V."/>
            <person name="Vilgalys R."/>
        </authorList>
    </citation>
    <scope>NUCLEOTIDE SEQUENCE</scope>
    <source>
        <strain evidence="6">PMI_201</strain>
    </source>
</reference>
<dbReference type="InterPro" id="IPR015422">
    <property type="entry name" value="PyrdxlP-dep_Trfase_small"/>
</dbReference>
<proteinExistence type="inferred from homology"/>
<comment type="caution">
    <text evidence="6">The sequence shown here is derived from an EMBL/GenBank/DDBJ whole genome shotgun (WGS) entry which is preliminary data.</text>
</comment>
<comment type="catalytic activity">
    <reaction evidence="5">
        <text>a 2-oxocarboxylate + L-ornithine = L-glutamate 5-semialdehyde + an L-alpha-amino acid</text>
        <dbReference type="Rhea" id="RHEA:13877"/>
        <dbReference type="ChEBI" id="CHEBI:35179"/>
        <dbReference type="ChEBI" id="CHEBI:46911"/>
        <dbReference type="ChEBI" id="CHEBI:58066"/>
        <dbReference type="ChEBI" id="CHEBI:59869"/>
        <dbReference type="EC" id="2.6.1.13"/>
    </reaction>
</comment>
<dbReference type="InterPro" id="IPR005814">
    <property type="entry name" value="Aminotrans_3"/>
</dbReference>
<evidence type="ECO:0000313" key="6">
    <source>
        <dbReference type="EMBL" id="KAH8693056.1"/>
    </source>
</evidence>
<dbReference type="Proteomes" id="UP001201262">
    <property type="component" value="Unassembled WGS sequence"/>
</dbReference>
<keyword evidence="7" id="KW-1185">Reference proteome</keyword>
<name>A0AAD4KK29_9EURO</name>
<dbReference type="Gene3D" id="3.40.640.10">
    <property type="entry name" value="Type I PLP-dependent aspartate aminotransferase-like (Major domain)"/>
    <property type="match status" value="1"/>
</dbReference>
<keyword evidence="5" id="KW-0808">Transferase</keyword>
<dbReference type="InterPro" id="IPR015421">
    <property type="entry name" value="PyrdxlP-dep_Trfase_major"/>
</dbReference>
<keyword evidence="3 4" id="KW-0663">Pyridoxal phosphate</keyword>
<dbReference type="GO" id="GO:0004587">
    <property type="term" value="F:ornithine aminotransferase activity"/>
    <property type="evidence" value="ECO:0007669"/>
    <property type="project" value="UniProtKB-EC"/>
</dbReference>
<evidence type="ECO:0000313" key="7">
    <source>
        <dbReference type="Proteomes" id="UP001201262"/>
    </source>
</evidence>
<evidence type="ECO:0000256" key="4">
    <source>
        <dbReference type="RuleBase" id="RU003560"/>
    </source>
</evidence>
<dbReference type="GeneID" id="70251742"/>
<dbReference type="Gene3D" id="3.90.1150.10">
    <property type="entry name" value="Aspartate Aminotransferase, domain 1"/>
    <property type="match status" value="1"/>
</dbReference>
<dbReference type="GO" id="GO:0019544">
    <property type="term" value="P:L-arginine catabolic process to L-glutamate"/>
    <property type="evidence" value="ECO:0007669"/>
    <property type="project" value="TreeGrafter"/>
</dbReference>
<sequence length="461" mass="50888">MAQTLVDGAVSQRDDSFTASVKRNTPALSPRVVDLMEKEGKYVVGGFTPLPAYIASGEGSKLHDIDGKEYIDFIAMFSAGSLGQCHPKLVEAITMTAQTSTIVNTSMRVATWPTFAEMMCRRFGYDKITAAVTGSEAADTAVKIARKWGREVKGIPADKLLVLGVGDNYHGLTSGIWPIMNPDKERDAYGVFDEKLTNLHPSKKTLLRYGHIEDMEACLEEHHSNVAAIIMECIHGHLPAFEEDQQYARSVALLCKKYNILFISDEIRMGAGKTGRFFCSEWLGDDIKPDMITIGKNITGGAYPAAFVLGNNQCMSLVKPYQCAGTFAHTPMAIACTIAALKIIDEEGLVARAANIQQRFLDFTKDWLRMFPFIEYVTARGADLNITLKSDYHNPSVTARRFAALAMHKGLITYPLDGRVRMSVAMTISDKDLQRGFDILQDTATEIEQYEEIAGGVHETE</sequence>
<evidence type="ECO:0000256" key="1">
    <source>
        <dbReference type="ARBA" id="ARBA00001933"/>
    </source>
</evidence>
<dbReference type="PIRSF" id="PIRSF000521">
    <property type="entry name" value="Transaminase_4ab_Lys_Orn"/>
    <property type="match status" value="1"/>
</dbReference>
<evidence type="ECO:0000256" key="3">
    <source>
        <dbReference type="ARBA" id="ARBA00022898"/>
    </source>
</evidence>
<keyword evidence="5 6" id="KW-0032">Aminotransferase</keyword>